<dbReference type="InterPro" id="IPR035269">
    <property type="entry name" value="PSMD9"/>
</dbReference>
<dbReference type="GO" id="GO:0005737">
    <property type="term" value="C:cytoplasm"/>
    <property type="evidence" value="ECO:0007669"/>
    <property type="project" value="TreeGrafter"/>
</dbReference>
<keyword evidence="5" id="KW-1185">Reference proteome</keyword>
<dbReference type="AlphaFoldDB" id="A0A1E7FH10"/>
<protein>
    <recommendedName>
        <fullName evidence="3">Nas2 N-terminal domain-containing protein</fullName>
    </recommendedName>
</protein>
<evidence type="ECO:0000313" key="5">
    <source>
        <dbReference type="Proteomes" id="UP000095751"/>
    </source>
</evidence>
<proteinExistence type="predicted"/>
<dbReference type="Gene3D" id="6.10.140.1710">
    <property type="match status" value="1"/>
</dbReference>
<dbReference type="PANTHER" id="PTHR12651:SF1">
    <property type="entry name" value="26S PROTEASOME NON-ATPASE REGULATORY SUBUNIT 9"/>
    <property type="match status" value="1"/>
</dbReference>
<dbReference type="GO" id="GO:0005634">
    <property type="term" value="C:nucleus"/>
    <property type="evidence" value="ECO:0007669"/>
    <property type="project" value="TreeGrafter"/>
</dbReference>
<dbReference type="InterPro" id="IPR036034">
    <property type="entry name" value="PDZ_sf"/>
</dbReference>
<evidence type="ECO:0000256" key="2">
    <source>
        <dbReference type="SAM" id="Coils"/>
    </source>
</evidence>
<sequence>MGLDTPLVDADGYPRGDIDVYRARSQRNRFRHLQTDHKEIKVKIEGLLDELAKKKDATKEKAQIEENNLRLAPKPKPKFDAATGKWVVKNWDGSVAGVNGGEQISFNDLTQNRDISAITEPSRTTVPVALVDGSTSDTRTTSTTSRRPFAKVDGVTHPSPAADAGMKVNDLIIRFGPLHADNNDRLRAVATLVPGVAEVNGKIQISVLRRRQQSTSTSEDNNIDYNDETQWEEAVLILHPRPFDGRGVLGCHIVPF</sequence>
<dbReference type="Gene3D" id="2.30.42.10">
    <property type="match status" value="1"/>
</dbReference>
<dbReference type="InParanoid" id="A0A1E7FH10"/>
<evidence type="ECO:0000313" key="4">
    <source>
        <dbReference type="EMBL" id="OEU17460.1"/>
    </source>
</evidence>
<keyword evidence="1" id="KW-0143">Chaperone</keyword>
<feature type="domain" description="Nas2 N-terminal" evidence="3">
    <location>
        <begin position="1"/>
        <end position="50"/>
    </location>
</feature>
<feature type="coiled-coil region" evidence="2">
    <location>
        <begin position="37"/>
        <end position="68"/>
    </location>
</feature>
<organism evidence="4 5">
    <name type="scientific">Fragilariopsis cylindrus CCMP1102</name>
    <dbReference type="NCBI Taxonomy" id="635003"/>
    <lineage>
        <taxon>Eukaryota</taxon>
        <taxon>Sar</taxon>
        <taxon>Stramenopiles</taxon>
        <taxon>Ochrophyta</taxon>
        <taxon>Bacillariophyta</taxon>
        <taxon>Bacillariophyceae</taxon>
        <taxon>Bacillariophycidae</taxon>
        <taxon>Bacillariales</taxon>
        <taxon>Bacillariaceae</taxon>
        <taxon>Fragilariopsis</taxon>
    </lineage>
</organism>
<dbReference type="OrthoDB" id="72325at2759"/>
<dbReference type="PANTHER" id="PTHR12651">
    <property type="entry name" value="26S PROTEASOME NON-ATPASE REGULATORY SUBUNIT 9"/>
    <property type="match status" value="1"/>
</dbReference>
<dbReference type="FunFam" id="2.30.42.10:FF:000107">
    <property type="entry name" value="26S proteasome non-ATPase regulatory subunit 9"/>
    <property type="match status" value="1"/>
</dbReference>
<gene>
    <name evidence="4" type="ORF">FRACYDRAFT_168902</name>
</gene>
<name>A0A1E7FH10_9STRA</name>
<accession>A0A1E7FH10</accession>
<dbReference type="FunCoup" id="A0A1E7FH10">
    <property type="interactions" value="301"/>
</dbReference>
<dbReference type="SUPFAM" id="SSF50156">
    <property type="entry name" value="PDZ domain-like"/>
    <property type="match status" value="1"/>
</dbReference>
<evidence type="ECO:0000256" key="1">
    <source>
        <dbReference type="ARBA" id="ARBA00023186"/>
    </source>
</evidence>
<dbReference type="Proteomes" id="UP000095751">
    <property type="component" value="Unassembled WGS sequence"/>
</dbReference>
<evidence type="ECO:0000259" key="3">
    <source>
        <dbReference type="Pfam" id="PF18265"/>
    </source>
</evidence>
<dbReference type="Pfam" id="PF18265">
    <property type="entry name" value="Nas2_N"/>
    <property type="match status" value="1"/>
</dbReference>
<keyword evidence="2" id="KW-0175">Coiled coil</keyword>
<dbReference type="EMBL" id="KV784357">
    <property type="protein sequence ID" value="OEU17460.1"/>
    <property type="molecule type" value="Genomic_DNA"/>
</dbReference>
<reference evidence="4 5" key="1">
    <citation type="submission" date="2016-09" db="EMBL/GenBank/DDBJ databases">
        <title>Extensive genetic diversity and differential bi-allelic expression allows diatom success in the polar Southern Ocean.</title>
        <authorList>
            <consortium name="DOE Joint Genome Institute"/>
            <person name="Mock T."/>
            <person name="Otillar R.P."/>
            <person name="Strauss J."/>
            <person name="Dupont C."/>
            <person name="Frickenhaus S."/>
            <person name="Maumus F."/>
            <person name="Mcmullan M."/>
            <person name="Sanges R."/>
            <person name="Schmutz J."/>
            <person name="Toseland A."/>
            <person name="Valas R."/>
            <person name="Veluchamy A."/>
            <person name="Ward B.J."/>
            <person name="Allen A."/>
            <person name="Barry K."/>
            <person name="Falciatore A."/>
            <person name="Ferrante M."/>
            <person name="Fortunato A.E."/>
            <person name="Gloeckner G."/>
            <person name="Gruber A."/>
            <person name="Hipkin R."/>
            <person name="Janech M."/>
            <person name="Kroth P."/>
            <person name="Leese F."/>
            <person name="Lindquist E."/>
            <person name="Lyon B.R."/>
            <person name="Martin J."/>
            <person name="Mayer C."/>
            <person name="Parker M."/>
            <person name="Quesneville H."/>
            <person name="Raymond J."/>
            <person name="Uhlig C."/>
            <person name="Valentin K.U."/>
            <person name="Worden A.Z."/>
            <person name="Armbrust E.V."/>
            <person name="Bowler C."/>
            <person name="Green B."/>
            <person name="Moulton V."/>
            <person name="Van Oosterhout C."/>
            <person name="Grigoriev I."/>
        </authorList>
    </citation>
    <scope>NUCLEOTIDE SEQUENCE [LARGE SCALE GENOMIC DNA]</scope>
    <source>
        <strain evidence="4 5">CCMP1102</strain>
    </source>
</reference>
<dbReference type="GO" id="GO:0070682">
    <property type="term" value="P:proteasome regulatory particle assembly"/>
    <property type="evidence" value="ECO:0007669"/>
    <property type="project" value="InterPro"/>
</dbReference>
<dbReference type="KEGG" id="fcy:FRACYDRAFT_168902"/>
<dbReference type="InterPro" id="IPR040815">
    <property type="entry name" value="Nas2_N"/>
</dbReference>